<feature type="transmembrane region" description="Helical" evidence="5">
    <location>
        <begin position="37"/>
        <end position="60"/>
    </location>
</feature>
<dbReference type="GO" id="GO:0016020">
    <property type="term" value="C:membrane"/>
    <property type="evidence" value="ECO:0007669"/>
    <property type="project" value="UniProtKB-SubCell"/>
</dbReference>
<feature type="domain" description="NnrU" evidence="6">
    <location>
        <begin position="5"/>
        <end position="176"/>
    </location>
</feature>
<evidence type="ECO:0000259" key="6">
    <source>
        <dbReference type="Pfam" id="PF07298"/>
    </source>
</evidence>
<proteinExistence type="predicted"/>
<sequence>MAYLMLFLGWAIFYASHTYLASLATKRKIKILMRSLYPWYRFIYSLLSGAMLLAILFYAGSIPPDYVWQTTTGTTYVGYMLATFGTILCVKAMKGMSISRFIGLTPNDDLVEQEPLNVDGLYRWVRHPLYAGLLLIFLGYFFFLPTFASAVHLAALIAYLPVGIYFEEHKLLHLYGDDYREYQRKVPPLLPTKRP</sequence>
<keyword evidence="3 5" id="KW-1133">Transmembrane helix</keyword>
<evidence type="ECO:0000256" key="2">
    <source>
        <dbReference type="ARBA" id="ARBA00022692"/>
    </source>
</evidence>
<evidence type="ECO:0000313" key="8">
    <source>
        <dbReference type="Proteomes" id="UP000013909"/>
    </source>
</evidence>
<dbReference type="STRING" id="1232681.ADIS_2251"/>
<keyword evidence="2 5" id="KW-0812">Transmembrane</keyword>
<evidence type="ECO:0000256" key="3">
    <source>
        <dbReference type="ARBA" id="ARBA00022989"/>
    </source>
</evidence>
<feature type="transmembrane region" description="Helical" evidence="5">
    <location>
        <begin position="66"/>
        <end position="90"/>
    </location>
</feature>
<dbReference type="PANTHER" id="PTHR12714:SF9">
    <property type="entry name" value="PROTEIN-S-ISOPRENYLCYSTEINE O-METHYLTRANSFERASE"/>
    <property type="match status" value="1"/>
</dbReference>
<protein>
    <recommendedName>
        <fullName evidence="6">NnrU domain-containing protein</fullName>
    </recommendedName>
</protein>
<feature type="transmembrane region" description="Helical" evidence="5">
    <location>
        <begin position="129"/>
        <end position="162"/>
    </location>
</feature>
<reference evidence="7 8" key="1">
    <citation type="submission" date="2013-02" db="EMBL/GenBank/DDBJ databases">
        <title>A novel strain isolated from Lonar lake, Maharashtra, India.</title>
        <authorList>
            <person name="Singh A."/>
        </authorList>
    </citation>
    <scope>NUCLEOTIDE SEQUENCE [LARGE SCALE GENOMIC DNA]</scope>
    <source>
        <strain evidence="7 8">AK24</strain>
    </source>
</reference>
<accession>R7ZTL7</accession>
<dbReference type="InterPro" id="IPR009915">
    <property type="entry name" value="NnrU_dom"/>
</dbReference>
<evidence type="ECO:0000256" key="1">
    <source>
        <dbReference type="ARBA" id="ARBA00004141"/>
    </source>
</evidence>
<dbReference type="Proteomes" id="UP000013909">
    <property type="component" value="Unassembled WGS sequence"/>
</dbReference>
<feature type="transmembrane region" description="Helical" evidence="5">
    <location>
        <begin position="6"/>
        <end position="25"/>
    </location>
</feature>
<dbReference type="EMBL" id="AQHR01000059">
    <property type="protein sequence ID" value="EON77383.1"/>
    <property type="molecule type" value="Genomic_DNA"/>
</dbReference>
<organism evidence="7 8">
    <name type="scientific">Lunatimonas lonarensis</name>
    <dbReference type="NCBI Taxonomy" id="1232681"/>
    <lineage>
        <taxon>Bacteria</taxon>
        <taxon>Pseudomonadati</taxon>
        <taxon>Bacteroidota</taxon>
        <taxon>Cytophagia</taxon>
        <taxon>Cytophagales</taxon>
        <taxon>Cyclobacteriaceae</taxon>
    </lineage>
</organism>
<dbReference type="PANTHER" id="PTHR12714">
    <property type="entry name" value="PROTEIN-S ISOPRENYLCYSTEINE O-METHYLTRANSFERASE"/>
    <property type="match status" value="1"/>
</dbReference>
<comment type="caution">
    <text evidence="7">The sequence shown here is derived from an EMBL/GenBank/DDBJ whole genome shotgun (WGS) entry which is preliminary data.</text>
</comment>
<dbReference type="AlphaFoldDB" id="R7ZTL7"/>
<dbReference type="Pfam" id="PF07298">
    <property type="entry name" value="NnrU"/>
    <property type="match status" value="1"/>
</dbReference>
<keyword evidence="8" id="KW-1185">Reference proteome</keyword>
<name>R7ZTL7_9BACT</name>
<keyword evidence="4 5" id="KW-0472">Membrane</keyword>
<gene>
    <name evidence="7" type="ORF">ADIS_2251</name>
</gene>
<evidence type="ECO:0000256" key="4">
    <source>
        <dbReference type="ARBA" id="ARBA00023136"/>
    </source>
</evidence>
<dbReference type="Gene3D" id="1.20.120.1630">
    <property type="match status" value="1"/>
</dbReference>
<evidence type="ECO:0000313" key="7">
    <source>
        <dbReference type="EMBL" id="EON77383.1"/>
    </source>
</evidence>
<dbReference type="RefSeq" id="WP_010854389.1">
    <property type="nucleotide sequence ID" value="NZ_AQHR01000059.1"/>
</dbReference>
<evidence type="ECO:0000256" key="5">
    <source>
        <dbReference type="SAM" id="Phobius"/>
    </source>
</evidence>
<dbReference type="GO" id="GO:0016740">
    <property type="term" value="F:transferase activity"/>
    <property type="evidence" value="ECO:0007669"/>
    <property type="project" value="UniProtKB-ARBA"/>
</dbReference>
<comment type="subcellular location">
    <subcellularLocation>
        <location evidence="1">Membrane</location>
        <topology evidence="1">Multi-pass membrane protein</topology>
    </subcellularLocation>
</comment>
<dbReference type="OrthoDB" id="9809773at2"/>